<organism evidence="2 3">
    <name type="scientific">Cytospora mali</name>
    <name type="common">Apple Valsa canker fungus</name>
    <name type="synonym">Valsa mali</name>
    <dbReference type="NCBI Taxonomy" id="578113"/>
    <lineage>
        <taxon>Eukaryota</taxon>
        <taxon>Fungi</taxon>
        <taxon>Dikarya</taxon>
        <taxon>Ascomycota</taxon>
        <taxon>Pezizomycotina</taxon>
        <taxon>Sordariomycetes</taxon>
        <taxon>Sordariomycetidae</taxon>
        <taxon>Diaporthales</taxon>
        <taxon>Cytosporaceae</taxon>
        <taxon>Cytospora</taxon>
    </lineage>
</organism>
<evidence type="ECO:0000313" key="3">
    <source>
        <dbReference type="Proteomes" id="UP000078576"/>
    </source>
</evidence>
<feature type="compositionally biased region" description="Acidic residues" evidence="1">
    <location>
        <begin position="165"/>
        <end position="175"/>
    </location>
</feature>
<evidence type="ECO:0000313" key="2">
    <source>
        <dbReference type="EMBL" id="KUI60368.1"/>
    </source>
</evidence>
<sequence length="354" mass="39093">MHPIWCASSSRTRSHSRGRSYTDGVYTPTEDSFSRSASRSRSRSRKRTRSPSRASRARSYSRSPSSSPSRSLRASSKRRNPLAHVLDTSASTKSEKAENIAKTSLVMLGAIGAATLAAHKLWPKGVTYGEKEEWECEKEKAKDKMKDAKAAVTGGMGGEEVVVAGEEEEEQEGEEEERHLIATGAVSEGRDTSRTEAFVTGTAGRRDNRGREQGYPQRDEYDDMDYDLPRERRDRYVEAPPPPPAIAMAGPAPQRMKSQRRVVEQYHAPPAPVPPPAPNPPPVYREVRAEPTPVVIDTGARGRGDSERGGGGGRYYVEGDTFVVPSRGETEFVVRRDGPAGNRVTVERDGRYYR</sequence>
<evidence type="ECO:0000256" key="1">
    <source>
        <dbReference type="SAM" id="MobiDB-lite"/>
    </source>
</evidence>
<dbReference type="AlphaFoldDB" id="A0A194V916"/>
<feature type="compositionally biased region" description="Basic and acidic residues" evidence="1">
    <location>
        <begin position="227"/>
        <end position="237"/>
    </location>
</feature>
<feature type="region of interest" description="Disordered" evidence="1">
    <location>
        <begin position="1"/>
        <end position="97"/>
    </location>
</feature>
<dbReference type="OrthoDB" id="5237337at2759"/>
<feature type="compositionally biased region" description="Basic residues" evidence="1">
    <location>
        <begin position="38"/>
        <end position="50"/>
    </location>
</feature>
<proteinExistence type="predicted"/>
<accession>A0A194V916</accession>
<keyword evidence="3" id="KW-1185">Reference proteome</keyword>
<feature type="compositionally biased region" description="Low complexity" evidence="1">
    <location>
        <begin position="51"/>
        <end position="74"/>
    </location>
</feature>
<dbReference type="Proteomes" id="UP000078576">
    <property type="component" value="Unassembled WGS sequence"/>
</dbReference>
<feature type="region of interest" description="Disordered" evidence="1">
    <location>
        <begin position="164"/>
        <end position="262"/>
    </location>
</feature>
<feature type="region of interest" description="Disordered" evidence="1">
    <location>
        <begin position="292"/>
        <end position="314"/>
    </location>
</feature>
<dbReference type="EMBL" id="KN714749">
    <property type="protein sequence ID" value="KUI60368.1"/>
    <property type="molecule type" value="Genomic_DNA"/>
</dbReference>
<dbReference type="STRING" id="694573.A0A194V916"/>
<reference evidence="3" key="1">
    <citation type="submission" date="2014-12" db="EMBL/GenBank/DDBJ databases">
        <title>Genome Sequence of Valsa Canker Pathogens Uncovers a Specific Adaption of Colonization on Woody Bark.</title>
        <authorList>
            <person name="Yin Z."/>
            <person name="Liu H."/>
            <person name="Gao X."/>
            <person name="Li Z."/>
            <person name="Song N."/>
            <person name="Ke X."/>
            <person name="Dai Q."/>
            <person name="Wu Y."/>
            <person name="Sun Y."/>
            <person name="Xu J.-R."/>
            <person name="Kang Z.K."/>
            <person name="Wang L."/>
            <person name="Huang L."/>
        </authorList>
    </citation>
    <scope>NUCLEOTIDE SEQUENCE [LARGE SCALE GENOMIC DNA]</scope>
    <source>
        <strain evidence="3">SXYL134</strain>
    </source>
</reference>
<gene>
    <name evidence="2" type="ORF">VP1G_07576</name>
</gene>
<protein>
    <submittedName>
        <fullName evidence="2">Uncharacterized protein</fullName>
    </submittedName>
</protein>
<name>A0A194V916_CYTMA</name>